<evidence type="ECO:0000259" key="4">
    <source>
        <dbReference type="PROSITE" id="PS50102"/>
    </source>
</evidence>
<feature type="region of interest" description="Disordered" evidence="3">
    <location>
        <begin position="442"/>
        <end position="478"/>
    </location>
</feature>
<evidence type="ECO:0000256" key="3">
    <source>
        <dbReference type="SAM" id="MobiDB-lite"/>
    </source>
</evidence>
<dbReference type="InterPro" id="IPR000504">
    <property type="entry name" value="RRM_dom"/>
</dbReference>
<dbReference type="Pfam" id="PF13893">
    <property type="entry name" value="RRM_5"/>
    <property type="match status" value="1"/>
</dbReference>
<dbReference type="InterPro" id="IPR012677">
    <property type="entry name" value="Nucleotide-bd_a/b_plait_sf"/>
</dbReference>
<keyword evidence="6" id="KW-1185">Reference proteome</keyword>
<dbReference type="Pfam" id="PF22976">
    <property type="entry name" value="RRM_10"/>
    <property type="match status" value="1"/>
</dbReference>
<proteinExistence type="predicted"/>
<feature type="domain" description="RRM" evidence="4">
    <location>
        <begin position="94"/>
        <end position="167"/>
    </location>
</feature>
<dbReference type="SUPFAM" id="SSF54928">
    <property type="entry name" value="RNA-binding domain, RBD"/>
    <property type="match status" value="1"/>
</dbReference>
<dbReference type="GO" id="GO:0003723">
    <property type="term" value="F:RNA binding"/>
    <property type="evidence" value="ECO:0007669"/>
    <property type="project" value="UniProtKB-UniRule"/>
</dbReference>
<feature type="compositionally biased region" description="Polar residues" evidence="3">
    <location>
        <begin position="381"/>
        <end position="395"/>
    </location>
</feature>
<feature type="region of interest" description="Disordered" evidence="3">
    <location>
        <begin position="372"/>
        <end position="411"/>
    </location>
</feature>
<organism evidence="5 6">
    <name type="scientific">Cinara cedri</name>
    <dbReference type="NCBI Taxonomy" id="506608"/>
    <lineage>
        <taxon>Eukaryota</taxon>
        <taxon>Metazoa</taxon>
        <taxon>Ecdysozoa</taxon>
        <taxon>Arthropoda</taxon>
        <taxon>Hexapoda</taxon>
        <taxon>Insecta</taxon>
        <taxon>Pterygota</taxon>
        <taxon>Neoptera</taxon>
        <taxon>Paraneoptera</taxon>
        <taxon>Hemiptera</taxon>
        <taxon>Sternorrhyncha</taxon>
        <taxon>Aphidomorpha</taxon>
        <taxon>Aphidoidea</taxon>
        <taxon>Aphididae</taxon>
        <taxon>Lachninae</taxon>
        <taxon>Cinara</taxon>
    </lineage>
</organism>
<accession>A0A5E4MWC7</accession>
<dbReference type="Proteomes" id="UP000325440">
    <property type="component" value="Unassembled WGS sequence"/>
</dbReference>
<dbReference type="EMBL" id="CABPRJ010001428">
    <property type="protein sequence ID" value="VVC35787.1"/>
    <property type="molecule type" value="Genomic_DNA"/>
</dbReference>
<dbReference type="InterPro" id="IPR055204">
    <property type="entry name" value="HNRNPL_RRM"/>
</dbReference>
<dbReference type="PANTHER" id="PTHR15592">
    <property type="entry name" value="MATRIN 3/NUCLEAR PROTEIN 220-RELATED"/>
    <property type="match status" value="1"/>
</dbReference>
<dbReference type="SMART" id="SM00360">
    <property type="entry name" value="RRM"/>
    <property type="match status" value="1"/>
</dbReference>
<dbReference type="AlphaFoldDB" id="A0A5E4MWC7"/>
<protein>
    <submittedName>
        <fullName evidence="5">RNA recognition motif domain</fullName>
    </submittedName>
</protein>
<reference evidence="5 6" key="1">
    <citation type="submission" date="2019-08" db="EMBL/GenBank/DDBJ databases">
        <authorList>
            <person name="Alioto T."/>
            <person name="Alioto T."/>
            <person name="Gomez Garrido J."/>
        </authorList>
    </citation>
    <scope>NUCLEOTIDE SEQUENCE [LARGE SCALE GENOMIC DNA]</scope>
</reference>
<sequence length="478" mass="52845">MRTSHDHILVLEVHIETGKLIMNTTSWRKNRYHGEPDFIPLTYSDGIRERRPNRMADNNTFGRVNHEDWRTASRGGGSNDRMVKTECTRTRPNRILLVHGLEILAINCDCVFNLFCLYGNVTTVKVLRDGKVLVEMEDVESAKRCVINLHQLPLDDNHRMKVKYSKHSFIHDQIAFNTLPDGTPAHKIYSASKLNRFTDNGNCYDRRRVAAPSKILHFFNAPTDVCGLTVHKAVLDAIGCVDVINSITILPMKRMAKCSTGLIELKSIALAARTVLMANHMTLKSTKSKFPFLTKLCFSKWSEIQQTPAIDSAATLRFSSAPRMPWMLHKSEHPIPTTEFPISETTVVTGRGSGGRGAGDDSPWTLWAVQSEESAAAPATRTVNTDDASMFTTTSNDHRSDGHAAEQRHQRQQFPDSLMDMLRTRLCQSVVTTVGDGGDAIQIVDDNAPSSSASADGNHAPSSSASADGNHAPSSHVA</sequence>
<dbReference type="Gene3D" id="3.30.70.330">
    <property type="match status" value="2"/>
</dbReference>
<feature type="compositionally biased region" description="Basic and acidic residues" evidence="3">
    <location>
        <begin position="396"/>
        <end position="409"/>
    </location>
</feature>
<name>A0A5E4MWC7_9HEMI</name>
<evidence type="ECO:0000313" key="5">
    <source>
        <dbReference type="EMBL" id="VVC35787.1"/>
    </source>
</evidence>
<evidence type="ECO:0000256" key="2">
    <source>
        <dbReference type="PROSITE-ProRule" id="PRU00176"/>
    </source>
</evidence>
<feature type="compositionally biased region" description="Low complexity" evidence="3">
    <location>
        <begin position="445"/>
        <end position="456"/>
    </location>
</feature>
<dbReference type="InterPro" id="IPR035979">
    <property type="entry name" value="RBD_domain_sf"/>
</dbReference>
<evidence type="ECO:0000256" key="1">
    <source>
        <dbReference type="ARBA" id="ARBA00022884"/>
    </source>
</evidence>
<keyword evidence="1 2" id="KW-0694">RNA-binding</keyword>
<evidence type="ECO:0000313" key="6">
    <source>
        <dbReference type="Proteomes" id="UP000325440"/>
    </source>
</evidence>
<dbReference type="OrthoDB" id="6620929at2759"/>
<dbReference type="PROSITE" id="PS50102">
    <property type="entry name" value="RRM"/>
    <property type="match status" value="1"/>
</dbReference>
<gene>
    <name evidence="5" type="ORF">CINCED_3A013114</name>
</gene>